<gene>
    <name evidence="4" type="ORF">Adt_32189</name>
</gene>
<comment type="caution">
    <text evidence="4">The sequence shown here is derived from an EMBL/GenBank/DDBJ whole genome shotgun (WGS) entry which is preliminary data.</text>
</comment>
<protein>
    <recommendedName>
        <fullName evidence="3">HTH myb-type domain-containing protein</fullName>
    </recommendedName>
</protein>
<dbReference type="AlphaFoldDB" id="A0ABD1RI39"/>
<evidence type="ECO:0000313" key="5">
    <source>
        <dbReference type="Proteomes" id="UP001604336"/>
    </source>
</evidence>
<evidence type="ECO:0000256" key="2">
    <source>
        <dbReference type="ARBA" id="ARBA00023242"/>
    </source>
</evidence>
<dbReference type="PROSITE" id="PS51294">
    <property type="entry name" value="HTH_MYB"/>
    <property type="match status" value="1"/>
</dbReference>
<sequence>MSSAAPLRRRKMRPFWLPIQSTEIDGPPLCRLLPSRIDNAVKNHWNSTLKRKYQQKQIQKQSMDGSKDIASGSNNGKHNVIINNAEFDDYNDPMTALTLAPLGISGNGMLERWLENFNFVNKIFKII</sequence>
<dbReference type="Gene3D" id="1.10.10.60">
    <property type="entry name" value="Homeodomain-like"/>
    <property type="match status" value="1"/>
</dbReference>
<evidence type="ECO:0000259" key="3">
    <source>
        <dbReference type="PROSITE" id="PS51294"/>
    </source>
</evidence>
<dbReference type="InterPro" id="IPR017930">
    <property type="entry name" value="Myb_dom"/>
</dbReference>
<evidence type="ECO:0000313" key="4">
    <source>
        <dbReference type="EMBL" id="KAL2487433.1"/>
    </source>
</evidence>
<name>A0ABD1RI39_9LAMI</name>
<organism evidence="4 5">
    <name type="scientific">Abeliophyllum distichum</name>
    <dbReference type="NCBI Taxonomy" id="126358"/>
    <lineage>
        <taxon>Eukaryota</taxon>
        <taxon>Viridiplantae</taxon>
        <taxon>Streptophyta</taxon>
        <taxon>Embryophyta</taxon>
        <taxon>Tracheophyta</taxon>
        <taxon>Spermatophyta</taxon>
        <taxon>Magnoliopsida</taxon>
        <taxon>eudicotyledons</taxon>
        <taxon>Gunneridae</taxon>
        <taxon>Pentapetalae</taxon>
        <taxon>asterids</taxon>
        <taxon>lamiids</taxon>
        <taxon>Lamiales</taxon>
        <taxon>Oleaceae</taxon>
        <taxon>Forsythieae</taxon>
        <taxon>Abeliophyllum</taxon>
    </lineage>
</organism>
<accession>A0ABD1RI39</accession>
<dbReference type="Proteomes" id="UP001604336">
    <property type="component" value="Unassembled WGS sequence"/>
</dbReference>
<comment type="subcellular location">
    <subcellularLocation>
        <location evidence="1">Nucleus</location>
    </subcellularLocation>
</comment>
<reference evidence="5" key="1">
    <citation type="submission" date="2024-07" db="EMBL/GenBank/DDBJ databases">
        <title>Two chromosome-level genome assemblies of Korean endemic species Abeliophyllum distichum and Forsythia ovata (Oleaceae).</title>
        <authorList>
            <person name="Jang H."/>
        </authorList>
    </citation>
    <scope>NUCLEOTIDE SEQUENCE [LARGE SCALE GENOMIC DNA]</scope>
</reference>
<feature type="domain" description="HTH myb-type" evidence="3">
    <location>
        <begin position="30"/>
        <end position="53"/>
    </location>
</feature>
<keyword evidence="2" id="KW-0539">Nucleus</keyword>
<dbReference type="EMBL" id="JBFOLK010000009">
    <property type="protein sequence ID" value="KAL2487433.1"/>
    <property type="molecule type" value="Genomic_DNA"/>
</dbReference>
<dbReference type="GO" id="GO:0005634">
    <property type="term" value="C:nucleus"/>
    <property type="evidence" value="ECO:0007669"/>
    <property type="project" value="UniProtKB-SubCell"/>
</dbReference>
<evidence type="ECO:0000256" key="1">
    <source>
        <dbReference type="ARBA" id="ARBA00004123"/>
    </source>
</evidence>
<keyword evidence="5" id="KW-1185">Reference proteome</keyword>
<proteinExistence type="predicted"/>